<sequence length="528" mass="57176">MSMRRPVWPTMSSAAALLALGLSFTAPLAPASAAEPARGGEMTIINGSDIKGWDPAVTNSTYPGGPMDVLDAIYGFIVYVDVNGVVQGGMAKSLTSDDAVTWTLKLRDGLTFTDGTPYDAEAVKYNWERAADPDTLASAGTWAATWAGGMEVVDPLTLKITLPAPNAIFAQQVAELVPFIASPKMLEAAGTDKTKLQPVGAGAFTLESWDQGIGMTLARNPDYWDAPRPYLDTLKFKIIPETNSRISTVVQGGATMMAGYTYQFGNNAEAPGVATKEIPIRGIYRGYFNFENGIFQDLRAREAFYAAIDRGRLMQAYTQTKGYTAPDNYFGESSAYFAPDYKVPGYDPEKAQELIDELAADGKPFEVNIVTYPNSDMKRLAEYVQQVINAYDNASAKITEVAMANLRDTCNQQLAYDVCFDGGALVSNGAEPNISKLLGTGGALNWSHYSSPEMDKLLAAATETVDEAEIKADYAEAQKLFAEDLPFYIFGEDHRHLLLRDDTGGVVNSNGGILQKQYLFVCDAACVE</sequence>
<dbReference type="PIRSF" id="PIRSF002741">
    <property type="entry name" value="MppA"/>
    <property type="match status" value="1"/>
</dbReference>
<dbReference type="GO" id="GO:1904680">
    <property type="term" value="F:peptide transmembrane transporter activity"/>
    <property type="evidence" value="ECO:0007669"/>
    <property type="project" value="TreeGrafter"/>
</dbReference>
<dbReference type="Gene3D" id="3.10.105.10">
    <property type="entry name" value="Dipeptide-binding Protein, Domain 3"/>
    <property type="match status" value="1"/>
</dbReference>
<feature type="chain" id="PRO_5013399563" evidence="4">
    <location>
        <begin position="34"/>
        <end position="528"/>
    </location>
</feature>
<dbReference type="PANTHER" id="PTHR30290:SF38">
    <property type="entry name" value="D,D-DIPEPTIDE-BINDING PERIPLASMIC PROTEIN DDPA-RELATED"/>
    <property type="match status" value="1"/>
</dbReference>
<dbReference type="EMBL" id="NTHN01000024">
    <property type="protein sequence ID" value="PBD20738.1"/>
    <property type="molecule type" value="Genomic_DNA"/>
</dbReference>
<dbReference type="SUPFAM" id="SSF53850">
    <property type="entry name" value="Periplasmic binding protein-like II"/>
    <property type="match status" value="1"/>
</dbReference>
<evidence type="ECO:0000256" key="4">
    <source>
        <dbReference type="SAM" id="SignalP"/>
    </source>
</evidence>
<dbReference type="AlphaFoldDB" id="A0A2A3K056"/>
<organism evidence="6">
    <name type="scientific">Alloyangia mangrovi</name>
    <dbReference type="NCBI Taxonomy" id="1779329"/>
    <lineage>
        <taxon>Bacteria</taxon>
        <taxon>Pseudomonadati</taxon>
        <taxon>Pseudomonadota</taxon>
        <taxon>Alphaproteobacteria</taxon>
        <taxon>Rhodobacterales</taxon>
        <taxon>Roseobacteraceae</taxon>
        <taxon>Alloyangia</taxon>
    </lineage>
</organism>
<dbReference type="Gene3D" id="3.40.190.10">
    <property type="entry name" value="Periplasmic binding protein-like II"/>
    <property type="match status" value="1"/>
</dbReference>
<accession>A0A2A3K056</accession>
<feature type="signal peptide" evidence="4">
    <location>
        <begin position="1"/>
        <end position="33"/>
    </location>
</feature>
<dbReference type="OrthoDB" id="9803988at2"/>
<dbReference type="PANTHER" id="PTHR30290">
    <property type="entry name" value="PERIPLASMIC BINDING COMPONENT OF ABC TRANSPORTER"/>
    <property type="match status" value="1"/>
</dbReference>
<evidence type="ECO:0000256" key="1">
    <source>
        <dbReference type="ARBA" id="ARBA00004418"/>
    </source>
</evidence>
<dbReference type="InterPro" id="IPR000914">
    <property type="entry name" value="SBP_5_dom"/>
</dbReference>
<dbReference type="CDD" id="cd00995">
    <property type="entry name" value="PBP2_NikA_DppA_OppA_like"/>
    <property type="match status" value="1"/>
</dbReference>
<comment type="subcellular location">
    <subcellularLocation>
        <location evidence="1">Periplasm</location>
    </subcellularLocation>
</comment>
<comment type="similarity">
    <text evidence="2">Belongs to the bacterial solute-binding protein 5 family.</text>
</comment>
<protein>
    <submittedName>
        <fullName evidence="6">ABC transporter substrate-binding protein</fullName>
    </submittedName>
</protein>
<reference evidence="6" key="1">
    <citation type="submission" date="2017-09" db="EMBL/GenBank/DDBJ databases">
        <title>Yangia sp. SAOS 153D whole genome sequencing.</title>
        <authorList>
            <person name="Verma A."/>
            <person name="Krishnamurthi S."/>
        </authorList>
    </citation>
    <scope>NUCLEOTIDE SEQUENCE [LARGE SCALE GENOMIC DNA]</scope>
    <source>
        <strain evidence="6">SAOS 153D</strain>
    </source>
</reference>
<evidence type="ECO:0000256" key="3">
    <source>
        <dbReference type="ARBA" id="ARBA00022729"/>
    </source>
</evidence>
<comment type="caution">
    <text evidence="6">The sequence shown here is derived from an EMBL/GenBank/DDBJ whole genome shotgun (WGS) entry which is preliminary data.</text>
</comment>
<dbReference type="GO" id="GO:0030288">
    <property type="term" value="C:outer membrane-bounded periplasmic space"/>
    <property type="evidence" value="ECO:0007669"/>
    <property type="project" value="UniProtKB-ARBA"/>
</dbReference>
<name>A0A2A3K056_9RHOB</name>
<proteinExistence type="inferred from homology"/>
<keyword evidence="3 4" id="KW-0732">Signal</keyword>
<dbReference type="GO" id="GO:0015833">
    <property type="term" value="P:peptide transport"/>
    <property type="evidence" value="ECO:0007669"/>
    <property type="project" value="TreeGrafter"/>
</dbReference>
<dbReference type="GO" id="GO:0043190">
    <property type="term" value="C:ATP-binding cassette (ABC) transporter complex"/>
    <property type="evidence" value="ECO:0007669"/>
    <property type="project" value="InterPro"/>
</dbReference>
<evidence type="ECO:0000259" key="5">
    <source>
        <dbReference type="Pfam" id="PF00496"/>
    </source>
</evidence>
<evidence type="ECO:0000313" key="6">
    <source>
        <dbReference type="EMBL" id="PBD20738.1"/>
    </source>
</evidence>
<evidence type="ECO:0000256" key="2">
    <source>
        <dbReference type="ARBA" id="ARBA00005695"/>
    </source>
</evidence>
<dbReference type="Pfam" id="PF00496">
    <property type="entry name" value="SBP_bac_5"/>
    <property type="match status" value="1"/>
</dbReference>
<dbReference type="InterPro" id="IPR030678">
    <property type="entry name" value="Peptide/Ni-bd"/>
</dbReference>
<feature type="domain" description="Solute-binding protein family 5" evidence="5">
    <location>
        <begin position="86"/>
        <end position="439"/>
    </location>
</feature>
<dbReference type="InterPro" id="IPR039424">
    <property type="entry name" value="SBP_5"/>
</dbReference>
<gene>
    <name evidence="6" type="ORF">CLG85_02405</name>
</gene>